<accession>A0ABV1A1Z1</accession>
<evidence type="ECO:0008006" key="4">
    <source>
        <dbReference type="Google" id="ProtNLM"/>
    </source>
</evidence>
<evidence type="ECO:0000313" key="2">
    <source>
        <dbReference type="EMBL" id="MEQ2312092.1"/>
    </source>
</evidence>
<gene>
    <name evidence="2" type="ORF">AMECASPLE_027390</name>
</gene>
<dbReference type="SUPFAM" id="SSF48726">
    <property type="entry name" value="Immunoglobulin"/>
    <property type="match status" value="1"/>
</dbReference>
<dbReference type="InterPro" id="IPR036179">
    <property type="entry name" value="Ig-like_dom_sf"/>
</dbReference>
<dbReference type="InterPro" id="IPR013783">
    <property type="entry name" value="Ig-like_fold"/>
</dbReference>
<sequence length="139" mass="15669">MGHTFFFLLAILLLCPFLQSEYTQEMMSLSESKSVLTVSPSWLTPGALVTLKCEVQPPSAGWAFYWYKAVPDPTQKDYRYELLSDGINGTVEDFYIIHGQRNTAGYACRAEKANPDFFTHYSQPKFVWSADAHPAASLT</sequence>
<feature type="non-terminal residue" evidence="2">
    <location>
        <position position="139"/>
    </location>
</feature>
<feature type="signal peptide" evidence="1">
    <location>
        <begin position="1"/>
        <end position="20"/>
    </location>
</feature>
<proteinExistence type="predicted"/>
<dbReference type="Proteomes" id="UP001469553">
    <property type="component" value="Unassembled WGS sequence"/>
</dbReference>
<organism evidence="2 3">
    <name type="scientific">Ameca splendens</name>
    <dbReference type="NCBI Taxonomy" id="208324"/>
    <lineage>
        <taxon>Eukaryota</taxon>
        <taxon>Metazoa</taxon>
        <taxon>Chordata</taxon>
        <taxon>Craniata</taxon>
        <taxon>Vertebrata</taxon>
        <taxon>Euteleostomi</taxon>
        <taxon>Actinopterygii</taxon>
        <taxon>Neopterygii</taxon>
        <taxon>Teleostei</taxon>
        <taxon>Neoteleostei</taxon>
        <taxon>Acanthomorphata</taxon>
        <taxon>Ovalentaria</taxon>
        <taxon>Atherinomorphae</taxon>
        <taxon>Cyprinodontiformes</taxon>
        <taxon>Goodeidae</taxon>
        <taxon>Ameca</taxon>
    </lineage>
</organism>
<feature type="chain" id="PRO_5047536469" description="Ig-like domain-containing protein" evidence="1">
    <location>
        <begin position="21"/>
        <end position="139"/>
    </location>
</feature>
<dbReference type="EMBL" id="JAHRIP010078129">
    <property type="protein sequence ID" value="MEQ2312092.1"/>
    <property type="molecule type" value="Genomic_DNA"/>
</dbReference>
<name>A0ABV1A1Z1_9TELE</name>
<comment type="caution">
    <text evidence="2">The sequence shown here is derived from an EMBL/GenBank/DDBJ whole genome shotgun (WGS) entry which is preliminary data.</text>
</comment>
<reference evidence="2 3" key="1">
    <citation type="submission" date="2021-06" db="EMBL/GenBank/DDBJ databases">
        <authorList>
            <person name="Palmer J.M."/>
        </authorList>
    </citation>
    <scope>NUCLEOTIDE SEQUENCE [LARGE SCALE GENOMIC DNA]</scope>
    <source>
        <strain evidence="2 3">AS_MEX2019</strain>
        <tissue evidence="2">Muscle</tissue>
    </source>
</reference>
<keyword evidence="1" id="KW-0732">Signal</keyword>
<evidence type="ECO:0000256" key="1">
    <source>
        <dbReference type="SAM" id="SignalP"/>
    </source>
</evidence>
<keyword evidence="3" id="KW-1185">Reference proteome</keyword>
<protein>
    <recommendedName>
        <fullName evidence="4">Ig-like domain-containing protein</fullName>
    </recommendedName>
</protein>
<dbReference type="Gene3D" id="2.60.40.10">
    <property type="entry name" value="Immunoglobulins"/>
    <property type="match status" value="1"/>
</dbReference>
<evidence type="ECO:0000313" key="3">
    <source>
        <dbReference type="Proteomes" id="UP001469553"/>
    </source>
</evidence>